<proteinExistence type="predicted"/>
<keyword evidence="2" id="KW-1185">Reference proteome</keyword>
<dbReference type="Proteomes" id="UP000830768">
    <property type="component" value="Chromosome 4"/>
</dbReference>
<evidence type="ECO:0000313" key="2">
    <source>
        <dbReference type="Proteomes" id="UP000830768"/>
    </source>
</evidence>
<gene>
    <name evidence="1" type="ORF">LCI18_005806</name>
</gene>
<sequence>MRRMLCCGISRSDDDGDDDNDQPGRPVRPNPAASQQQSSVSKPVDPVVSNGAASPSSLGTSPTTEPSVKRQVKSNLWDEAMGRLSEDDKAWINGNSQQFLDSSGPGVRDIIDLVDQKRQECEAKRWTTVKIFSTTINLSDLASNAITWLNKFKEVGDTIVQYDPGHAALPWAATRFILQSAISYEEHMAFSLISVEKTTRIVHRCQIYELLYNCDTINAQVASGLEKALVDLYASLLHVLARVGNFLSKDTSRRSLHAVFRPTEGTDLLSELEKLENEVIKEAAVCESKRSAESDSKTQEQFEKLQSLLKLEKRILRLDENVQNGLERMEVNELMNVLKWISPIEYNLHHDLVRQARTKDTCDWLVQQRKFYEWQNKSSSIIFWLQGFAGSGKTFLTSKVIDLVEENLGSKQNYEGFAFFYCNQTEPTRRQALSVLCSFIRQLSSPKCMSGHLHTKLRQLYIDSQLKGAGWTLDLCKQHLMDLFNFYPQTTVILDALDECEIEERRLLLNIFYWAIKSSSRPVKIFISSRPEADIRQRLISLPNLEISARNNNHDIARFIEESAGSLGPWSPALEKNDGLKKEIIQTLTEKSDGMFQWARLQIDQLRIIEHENDIRDRLGKLPKDLRSSYDEIYRRIQDRPEYSRVRTLRALKWVTGSIRPLTTKELLAAIRLDPDKEEVDEPGEVTEEQLLGWCANLLIRDQRKSYLRSVTIWRPCHLSVVEYLEDRFTMPSAHLFVTLANLFFLVVQPDEDDSLSALSYSAGTEWMKYVQSYDRASIDFTCAPHDRVTTMLKRFLGSPTQSSDAYVQWLRDSYNVGPSVTSRLYPRAQELDKNSPLFAICLHPIFYPLRDWWESDDVEFDHLVLDGEGESLLTIAAGSGCIPICDSLIRRGTPVNPEKHGRPYGSPLVAAAVEGHAHMIEFLLERGAHVDLVLQDGRYGSALAAAKDANIVRLLIDKRADVNMVLKAGDYGSALVSAAYHGPKDIVEFLIDKGAIINLPLSHGLYGSALIAAVSRGNMEIAHLLVEHGADVNYLPPFGSFGSALIAASNSFTWDGLMLIGFLIEEGAEVNSIPKSGKFGSALAAVAQSSFSGEARILVIDFLIRNGANVNLLLPTGEYGSALIAAVCFRGASAVVYRHLLEKGADVHLRVPHGFYGSPLIAAMGSGSIEVVKFLLDEGVEVDQMPDGENVVFGTALIAAAYWGFASGVQMLLEAGAQVNLRSKVGRFRTALEAVRADLTNEGGVFGNPPWQRRWNPQKDKETRDRMKPHVEELLIKHGATK</sequence>
<organism evidence="1 2">
    <name type="scientific">Fusarium solani subsp. cucurbitae</name>
    <name type="common">Neocosmosporum cucurbitae</name>
    <dbReference type="NCBI Taxonomy" id="2747967"/>
    <lineage>
        <taxon>Eukaryota</taxon>
        <taxon>Fungi</taxon>
        <taxon>Dikarya</taxon>
        <taxon>Ascomycota</taxon>
        <taxon>Pezizomycotina</taxon>
        <taxon>Sordariomycetes</taxon>
        <taxon>Hypocreomycetidae</taxon>
        <taxon>Hypocreales</taxon>
        <taxon>Nectriaceae</taxon>
        <taxon>Fusarium</taxon>
        <taxon>Fusarium solani species complex</taxon>
    </lineage>
</organism>
<dbReference type="EMBL" id="CP090033">
    <property type="protein sequence ID" value="UPK94871.1"/>
    <property type="molecule type" value="Genomic_DNA"/>
</dbReference>
<reference evidence="1" key="1">
    <citation type="submission" date="2021-11" db="EMBL/GenBank/DDBJ databases">
        <title>Fusarium solani-melongenae Genome sequencing and assembly.</title>
        <authorList>
            <person name="Xie S."/>
            <person name="Huang L."/>
            <person name="Zhang X."/>
        </authorList>
    </citation>
    <scope>NUCLEOTIDE SEQUENCE</scope>
    <source>
        <strain evidence="1">CRI 24-3</strain>
    </source>
</reference>
<accession>A0ACD3Z107</accession>
<name>A0ACD3Z107_FUSSC</name>
<evidence type="ECO:0000313" key="1">
    <source>
        <dbReference type="EMBL" id="UPK94871.1"/>
    </source>
</evidence>
<protein>
    <submittedName>
        <fullName evidence="1">Uncharacterized protein</fullName>
    </submittedName>
</protein>